<dbReference type="Proteomes" id="UP000025227">
    <property type="component" value="Unplaced"/>
</dbReference>
<evidence type="ECO:0000256" key="2">
    <source>
        <dbReference type="SAM" id="SignalP"/>
    </source>
</evidence>
<evidence type="ECO:0000256" key="1">
    <source>
        <dbReference type="SAM" id="MobiDB-lite"/>
    </source>
</evidence>
<dbReference type="OrthoDB" id="5798149at2759"/>
<dbReference type="PANTHER" id="PTHR46705">
    <property type="entry name" value="PROTEIN CBG09805"/>
    <property type="match status" value="1"/>
</dbReference>
<reference evidence="5" key="1">
    <citation type="submission" date="2020-12" db="UniProtKB">
        <authorList>
            <consortium name="WormBaseParasite"/>
        </authorList>
    </citation>
    <scope>IDENTIFICATION</scope>
    <source>
        <strain evidence="5">MHco3</strain>
    </source>
</reference>
<accession>A0A7I4Y303</accession>
<keyword evidence="4" id="KW-1185">Reference proteome</keyword>
<feature type="domain" description="Domain of unknown function DB" evidence="3">
    <location>
        <begin position="433"/>
        <end position="532"/>
    </location>
</feature>
<feature type="region of interest" description="Disordered" evidence="1">
    <location>
        <begin position="138"/>
        <end position="191"/>
    </location>
</feature>
<dbReference type="OMA" id="CCEAYHV"/>
<dbReference type="Pfam" id="PF01682">
    <property type="entry name" value="DB"/>
    <property type="match status" value="1"/>
</dbReference>
<dbReference type="InterPro" id="IPR002602">
    <property type="entry name" value="DB"/>
</dbReference>
<evidence type="ECO:0000313" key="5">
    <source>
        <dbReference type="WBParaSite" id="HCON_00038070-00001"/>
    </source>
</evidence>
<name>A0A7I4Y303_HAECO</name>
<keyword evidence="2" id="KW-0732">Signal</keyword>
<feature type="chain" id="PRO_5029572314" evidence="2">
    <location>
        <begin position="21"/>
        <end position="545"/>
    </location>
</feature>
<proteinExistence type="predicted"/>
<evidence type="ECO:0000259" key="3">
    <source>
        <dbReference type="Pfam" id="PF01682"/>
    </source>
</evidence>
<dbReference type="AlphaFoldDB" id="A0A7I4Y303"/>
<sequence length="545" mass="60462">MFMLFRSIILLTAILPLTSSDDVVLVEGHQPYKTFRAFRSQRRHDEPRIHSHDSIQDVIYAPLDGERIITKGIYYVNGKSKKDDQIYDSMLQKGAETSDDLDTFFVTGPPQRTTVAVTSSFVDWPSTVADKDLQEVQEAKSTTRNRAPLRLVTIPPMSTTPLPPFKHRRPAPRPQEEPTSSNTYTVTGGKTSSEPWQMAALHPMPPLLPQVSGMLSTIQNALLPPPVPPNPSPIPPDPFKPITPVSELNVTYPFIPIGTSNPMPPPFSPPPLNPYAPLQGIQRPIHYSSFRRGSFNNNRNVPPIPLATAPGYVGGDAYVDSTVLQYSKKPLPDTDFSIDNRPVIINQDRLPSPGEETGRKLIRPRSISGPYRENQGESESYGKLQLFARNHPTFMQSLGTRLPSKESGLIPPKMNVGDVPRSALSPNEKLDLCCRKRAVNPACQSMCNFDVLNEQTLVSAFLTNVCPGPQLAHAVECASSKVDHTPCCEKAGLLTFQGGRCLTFCRAHTAQPTNPFEFLPCLQVFEYIKSCYRLYQTTNKNIFGD</sequence>
<evidence type="ECO:0000313" key="4">
    <source>
        <dbReference type="Proteomes" id="UP000025227"/>
    </source>
</evidence>
<organism evidence="4 5">
    <name type="scientific">Haemonchus contortus</name>
    <name type="common">Barber pole worm</name>
    <dbReference type="NCBI Taxonomy" id="6289"/>
    <lineage>
        <taxon>Eukaryota</taxon>
        <taxon>Metazoa</taxon>
        <taxon>Ecdysozoa</taxon>
        <taxon>Nematoda</taxon>
        <taxon>Chromadorea</taxon>
        <taxon>Rhabditida</taxon>
        <taxon>Rhabditina</taxon>
        <taxon>Rhabditomorpha</taxon>
        <taxon>Strongyloidea</taxon>
        <taxon>Trichostrongylidae</taxon>
        <taxon>Haemonchus</taxon>
    </lineage>
</organism>
<protein>
    <submittedName>
        <fullName evidence="5">DB domain-containing protein</fullName>
    </submittedName>
</protein>
<dbReference type="WBParaSite" id="HCON_00038070-00001">
    <property type="protein sequence ID" value="HCON_00038070-00001"/>
    <property type="gene ID" value="HCON_00038070"/>
</dbReference>
<feature type="compositionally biased region" description="Polar residues" evidence="1">
    <location>
        <begin position="177"/>
        <end position="191"/>
    </location>
</feature>
<feature type="signal peptide" evidence="2">
    <location>
        <begin position="1"/>
        <end position="20"/>
    </location>
</feature>
<dbReference type="PANTHER" id="PTHR46705:SF10">
    <property type="entry name" value="DOMAIN OF UNKNOWN FUNCTION DB DOMAIN-CONTAINING PROTEIN"/>
    <property type="match status" value="1"/>
</dbReference>